<accession>A0A814HSC3</accession>
<dbReference type="EMBL" id="CAJNOO010000703">
    <property type="protein sequence ID" value="CAF1014672.1"/>
    <property type="molecule type" value="Genomic_DNA"/>
</dbReference>
<comment type="caution">
    <text evidence="1">The sequence shown here is derived from an EMBL/GenBank/DDBJ whole genome shotgun (WGS) entry which is preliminary data.</text>
</comment>
<dbReference type="AlphaFoldDB" id="A0A814HSC3"/>
<dbReference type="InterPro" id="IPR001646">
    <property type="entry name" value="5peptide_repeat"/>
</dbReference>
<organism evidence="1 2">
    <name type="scientific">Rotaria sordida</name>
    <dbReference type="NCBI Taxonomy" id="392033"/>
    <lineage>
        <taxon>Eukaryota</taxon>
        <taxon>Metazoa</taxon>
        <taxon>Spiralia</taxon>
        <taxon>Gnathifera</taxon>
        <taxon>Rotifera</taxon>
        <taxon>Eurotatoria</taxon>
        <taxon>Bdelloidea</taxon>
        <taxon>Philodinida</taxon>
        <taxon>Philodinidae</taxon>
        <taxon>Rotaria</taxon>
    </lineage>
</organism>
<gene>
    <name evidence="1" type="ORF">RFH988_LOCUS14872</name>
</gene>
<name>A0A814HSC3_9BILA</name>
<dbReference type="Gene3D" id="2.160.20.80">
    <property type="entry name" value="E3 ubiquitin-protein ligase SopA"/>
    <property type="match status" value="1"/>
</dbReference>
<sequence length="295" mass="32457">MKINSVTLINSIFVICGFTNDEFEDSSMRNSSFIQSQLLGNNTDDRGRYDFSRISPDYSDFRQTHMLLTKFSSTNLFHSNFDDTILNNVIFDDQTSLAYSNFRKASLTNVHFLHVNLSYSNFCDAHLEHVNFTSSTNLVYSDLSRTRLENIHIVNANITGSNINITEKDVTLSNVVLPNKAWMIDTSDLVKDDGGESNYESLVVQHNTFGLTCHVCARGSDGCGTSFNSKGAGVYQLTGTSTTYCAKIVAASNTNAITRAADASTICTSTTVTVAAVTTGTVKEDQSSYTYQLDS</sequence>
<dbReference type="PANTHER" id="PTHR14136:SF17">
    <property type="entry name" value="BTB_POZ DOMAIN-CONTAINING PROTEIN KCTD9"/>
    <property type="match status" value="1"/>
</dbReference>
<proteinExistence type="predicted"/>
<reference evidence="1" key="1">
    <citation type="submission" date="2021-02" db="EMBL/GenBank/DDBJ databases">
        <authorList>
            <person name="Nowell W R."/>
        </authorList>
    </citation>
    <scope>NUCLEOTIDE SEQUENCE</scope>
</reference>
<dbReference type="PANTHER" id="PTHR14136">
    <property type="entry name" value="BTB_POZ DOMAIN-CONTAINING PROTEIN KCTD9"/>
    <property type="match status" value="1"/>
</dbReference>
<dbReference type="Pfam" id="PF00805">
    <property type="entry name" value="Pentapeptide"/>
    <property type="match status" value="1"/>
</dbReference>
<evidence type="ECO:0000313" key="2">
    <source>
        <dbReference type="Proteomes" id="UP000663882"/>
    </source>
</evidence>
<protein>
    <submittedName>
        <fullName evidence="1">Uncharacterized protein</fullName>
    </submittedName>
</protein>
<evidence type="ECO:0000313" key="1">
    <source>
        <dbReference type="EMBL" id="CAF1014672.1"/>
    </source>
</evidence>
<dbReference type="OrthoDB" id="10627420at2759"/>
<dbReference type="InterPro" id="IPR051082">
    <property type="entry name" value="Pentapeptide-BTB/POZ_domain"/>
</dbReference>
<dbReference type="Proteomes" id="UP000663882">
    <property type="component" value="Unassembled WGS sequence"/>
</dbReference>
<dbReference type="SUPFAM" id="SSF141571">
    <property type="entry name" value="Pentapeptide repeat-like"/>
    <property type="match status" value="1"/>
</dbReference>